<dbReference type="RefSeq" id="XP_040883025.1">
    <property type="nucleotide sequence ID" value="XM_041020300.1"/>
</dbReference>
<accession>A0A074W7V0</accession>
<dbReference type="AlphaFoldDB" id="A0A074W7V0"/>
<evidence type="ECO:0000256" key="1">
    <source>
        <dbReference type="SAM" id="MobiDB-lite"/>
    </source>
</evidence>
<sequence length="244" mass="28025">MQIPTFFLRTNMRLWIFQALVAWLSIRCHKLPLPSGVGFALTSYMGSFTTSAKDILDSRYGFVLPWEATFILPLALDAYITSSMPELAILLGSHPCEVTKKDPETYACVEDIAYQCHQFADMWAHRREFGRSLRIMEICWEKYHTDVHTARKHHDIGHKHESETLMRLLGCMQAAKTWEMKKEICPGQESILNCIAAYNAQEFVLDLQRRNKKDLVEEEEKPQKVAVEGGEESATDEHLEVTTS</sequence>
<feature type="chain" id="PRO_5001702201" evidence="2">
    <location>
        <begin position="31"/>
        <end position="244"/>
    </location>
</feature>
<dbReference type="EMBL" id="KL584826">
    <property type="protein sequence ID" value="KEQ66002.1"/>
    <property type="molecule type" value="Genomic_DNA"/>
</dbReference>
<keyword evidence="2" id="KW-0732">Signal</keyword>
<feature type="signal peptide" evidence="2">
    <location>
        <begin position="1"/>
        <end position="30"/>
    </location>
</feature>
<keyword evidence="4" id="KW-1185">Reference proteome</keyword>
<feature type="compositionally biased region" description="Basic and acidic residues" evidence="1">
    <location>
        <begin position="235"/>
        <end position="244"/>
    </location>
</feature>
<evidence type="ECO:0000313" key="4">
    <source>
        <dbReference type="Proteomes" id="UP000030672"/>
    </source>
</evidence>
<evidence type="ECO:0000256" key="2">
    <source>
        <dbReference type="SAM" id="SignalP"/>
    </source>
</evidence>
<name>A0A074W7V0_AURM1</name>
<organism evidence="3 4">
    <name type="scientific">Aureobasidium melanogenum (strain CBS 110374)</name>
    <name type="common">Aureobasidium pullulans var. melanogenum</name>
    <dbReference type="NCBI Taxonomy" id="1043003"/>
    <lineage>
        <taxon>Eukaryota</taxon>
        <taxon>Fungi</taxon>
        <taxon>Dikarya</taxon>
        <taxon>Ascomycota</taxon>
        <taxon>Pezizomycotina</taxon>
        <taxon>Dothideomycetes</taxon>
        <taxon>Dothideomycetidae</taxon>
        <taxon>Dothideales</taxon>
        <taxon>Saccotheciaceae</taxon>
        <taxon>Aureobasidium</taxon>
    </lineage>
</organism>
<dbReference type="Proteomes" id="UP000030672">
    <property type="component" value="Unassembled WGS sequence"/>
</dbReference>
<reference evidence="3 4" key="1">
    <citation type="journal article" date="2014" name="BMC Genomics">
        <title>Genome sequencing of four Aureobasidium pullulans varieties: biotechnological potential, stress tolerance, and description of new species.</title>
        <authorList>
            <person name="Gostin Ar C."/>
            <person name="Ohm R.A."/>
            <person name="Kogej T."/>
            <person name="Sonjak S."/>
            <person name="Turk M."/>
            <person name="Zajc J."/>
            <person name="Zalar P."/>
            <person name="Grube M."/>
            <person name="Sun H."/>
            <person name="Han J."/>
            <person name="Sharma A."/>
            <person name="Chiniquy J."/>
            <person name="Ngan C.Y."/>
            <person name="Lipzen A."/>
            <person name="Barry K."/>
            <person name="Grigoriev I.V."/>
            <person name="Gunde-Cimerman N."/>
        </authorList>
    </citation>
    <scope>NUCLEOTIDE SEQUENCE [LARGE SCALE GENOMIC DNA]</scope>
    <source>
        <strain evidence="3 4">CBS 110374</strain>
    </source>
</reference>
<gene>
    <name evidence="3" type="ORF">M437DRAFT_41035</name>
</gene>
<evidence type="ECO:0000313" key="3">
    <source>
        <dbReference type="EMBL" id="KEQ66002.1"/>
    </source>
</evidence>
<dbReference type="GeneID" id="63913673"/>
<proteinExistence type="predicted"/>
<protein>
    <submittedName>
        <fullName evidence="3">Uncharacterized protein</fullName>
    </submittedName>
</protein>
<dbReference type="HOGENOM" id="CLU_1199592_0_0_1"/>
<feature type="region of interest" description="Disordered" evidence="1">
    <location>
        <begin position="214"/>
        <end position="244"/>
    </location>
</feature>